<dbReference type="EMBL" id="WKED01000012">
    <property type="protein sequence ID" value="MCF5107053.1"/>
    <property type="molecule type" value="Genomic_DNA"/>
</dbReference>
<organism evidence="1 2">
    <name type="scientific">Pseudomonas gessardii</name>
    <dbReference type="NCBI Taxonomy" id="78544"/>
    <lineage>
        <taxon>Bacteria</taxon>
        <taxon>Pseudomonadati</taxon>
        <taxon>Pseudomonadota</taxon>
        <taxon>Gammaproteobacteria</taxon>
        <taxon>Pseudomonadales</taxon>
        <taxon>Pseudomonadaceae</taxon>
        <taxon>Pseudomonas</taxon>
    </lineage>
</organism>
<dbReference type="PANTHER" id="PTHR36154:SF1">
    <property type="entry name" value="DNA-BINDING TRANSCRIPTIONAL ACTIVATOR ALPA"/>
    <property type="match status" value="1"/>
</dbReference>
<proteinExistence type="predicted"/>
<dbReference type="PANTHER" id="PTHR36154">
    <property type="entry name" value="DNA-BINDING TRANSCRIPTIONAL ACTIVATOR ALPA"/>
    <property type="match status" value="1"/>
</dbReference>
<dbReference type="Proteomes" id="UP000814003">
    <property type="component" value="Unassembled WGS sequence"/>
</dbReference>
<dbReference type="Gene3D" id="1.10.238.160">
    <property type="match status" value="1"/>
</dbReference>
<sequence>MSITTSQPRRIMRLPEVKASTGFGRAWIYQLMSEGKFPKARRIGARAVGWPSDEIEQWVNDRMEGRP</sequence>
<dbReference type="InterPro" id="IPR010260">
    <property type="entry name" value="AlpA"/>
</dbReference>
<evidence type="ECO:0000313" key="2">
    <source>
        <dbReference type="Proteomes" id="UP000814003"/>
    </source>
</evidence>
<protein>
    <submittedName>
        <fullName evidence="1">AlpA family phage regulatory protein</fullName>
    </submittedName>
</protein>
<dbReference type="InterPro" id="IPR052931">
    <property type="entry name" value="Prophage_regulatory_activator"/>
</dbReference>
<accession>A0ABS9F5L5</accession>
<dbReference type="Pfam" id="PF05930">
    <property type="entry name" value="Phage_AlpA"/>
    <property type="match status" value="1"/>
</dbReference>
<dbReference type="RefSeq" id="WP_236309115.1">
    <property type="nucleotide sequence ID" value="NZ_WKED01000012.1"/>
</dbReference>
<gene>
    <name evidence="1" type="ORF">GIW56_09400</name>
</gene>
<reference evidence="1 2" key="1">
    <citation type="submission" date="2019-11" db="EMBL/GenBank/DDBJ databases">
        <title>Epiphytic Pseudomonas syringae from cherry orchards.</title>
        <authorList>
            <person name="Hulin M.T."/>
        </authorList>
    </citation>
    <scope>NUCLEOTIDE SEQUENCE [LARGE SCALE GENOMIC DNA]</scope>
    <source>
        <strain evidence="1 2">PA-6-5B</strain>
    </source>
</reference>
<evidence type="ECO:0000313" key="1">
    <source>
        <dbReference type="EMBL" id="MCF5107053.1"/>
    </source>
</evidence>
<comment type="caution">
    <text evidence="1">The sequence shown here is derived from an EMBL/GenBank/DDBJ whole genome shotgun (WGS) entry which is preliminary data.</text>
</comment>
<keyword evidence="2" id="KW-1185">Reference proteome</keyword>
<name>A0ABS9F5L5_9PSED</name>